<sequence length="65" mass="7304">MHGFFKSSNMQIPNSLPLSRLEGGVLIGCIYMLPNAYVFSLTFITIAADSPNHIHSYKLITRTKF</sequence>
<keyword evidence="1" id="KW-0472">Membrane</keyword>
<organism evidence="2">
    <name type="scientific">Glycine max</name>
    <name type="common">Soybean</name>
    <name type="synonym">Glycine hispida</name>
    <dbReference type="NCBI Taxonomy" id="3847"/>
    <lineage>
        <taxon>Eukaryota</taxon>
        <taxon>Viridiplantae</taxon>
        <taxon>Streptophyta</taxon>
        <taxon>Embryophyta</taxon>
        <taxon>Tracheophyta</taxon>
        <taxon>Spermatophyta</taxon>
        <taxon>Magnoliopsida</taxon>
        <taxon>eudicotyledons</taxon>
        <taxon>Gunneridae</taxon>
        <taxon>Pentapetalae</taxon>
        <taxon>rosids</taxon>
        <taxon>fabids</taxon>
        <taxon>Fabales</taxon>
        <taxon>Fabaceae</taxon>
        <taxon>Papilionoideae</taxon>
        <taxon>50 kb inversion clade</taxon>
        <taxon>NPAAA clade</taxon>
        <taxon>indigoferoid/millettioid clade</taxon>
        <taxon>Phaseoleae</taxon>
        <taxon>Glycine</taxon>
        <taxon>Glycine subgen. Soja</taxon>
    </lineage>
</organism>
<evidence type="ECO:0000313" key="2">
    <source>
        <dbReference type="EMBL" id="KRH11098.1"/>
    </source>
</evidence>
<evidence type="ECO:0000313" key="4">
    <source>
        <dbReference type="Proteomes" id="UP000008827"/>
    </source>
</evidence>
<dbReference type="InParanoid" id="A0A0R0FXX7"/>
<dbReference type="Gramene" id="KRH11098">
    <property type="protein sequence ID" value="KRH11098"/>
    <property type="gene ID" value="GLYMA_15G088800"/>
</dbReference>
<dbReference type="AlphaFoldDB" id="A0A0R0FXX7"/>
<gene>
    <name evidence="2" type="ORF">GLYMA_15G088800</name>
</gene>
<protein>
    <submittedName>
        <fullName evidence="2 3">Uncharacterized protein</fullName>
    </submittedName>
</protein>
<dbReference type="EnsemblPlants" id="KRH11098">
    <property type="protein sequence ID" value="KRH11098"/>
    <property type="gene ID" value="GLYMA_15G088800"/>
</dbReference>
<proteinExistence type="predicted"/>
<reference evidence="2 3" key="1">
    <citation type="journal article" date="2010" name="Nature">
        <title>Genome sequence of the palaeopolyploid soybean.</title>
        <authorList>
            <person name="Schmutz J."/>
            <person name="Cannon S.B."/>
            <person name="Schlueter J."/>
            <person name="Ma J."/>
            <person name="Mitros T."/>
            <person name="Nelson W."/>
            <person name="Hyten D.L."/>
            <person name="Song Q."/>
            <person name="Thelen J.J."/>
            <person name="Cheng J."/>
            <person name="Xu D."/>
            <person name="Hellsten U."/>
            <person name="May G.D."/>
            <person name="Yu Y."/>
            <person name="Sakurai T."/>
            <person name="Umezawa T."/>
            <person name="Bhattacharyya M.K."/>
            <person name="Sandhu D."/>
            <person name="Valliyodan B."/>
            <person name="Lindquist E."/>
            <person name="Peto M."/>
            <person name="Grant D."/>
            <person name="Shu S."/>
            <person name="Goodstein D."/>
            <person name="Barry K."/>
            <person name="Futrell-Griggs M."/>
            <person name="Abernathy B."/>
            <person name="Du J."/>
            <person name="Tian Z."/>
            <person name="Zhu L."/>
            <person name="Gill N."/>
            <person name="Joshi T."/>
            <person name="Libault M."/>
            <person name="Sethuraman A."/>
            <person name="Zhang X.-C."/>
            <person name="Shinozaki K."/>
            <person name="Nguyen H.T."/>
            <person name="Wing R.A."/>
            <person name="Cregan P."/>
            <person name="Specht J."/>
            <person name="Grimwood J."/>
            <person name="Rokhsar D."/>
            <person name="Stacey G."/>
            <person name="Shoemaker R.C."/>
            <person name="Jackson S.A."/>
        </authorList>
    </citation>
    <scope>NUCLEOTIDE SEQUENCE [LARGE SCALE GENOMIC DNA]</scope>
    <source>
        <strain evidence="3">cv. Williams 82</strain>
        <tissue evidence="2">Callus</tissue>
    </source>
</reference>
<accession>A0A0R0FXX7</accession>
<dbReference type="EMBL" id="CM000848">
    <property type="protein sequence ID" value="KRH11098.1"/>
    <property type="molecule type" value="Genomic_DNA"/>
</dbReference>
<keyword evidence="4" id="KW-1185">Reference proteome</keyword>
<keyword evidence="1" id="KW-1133">Transmembrane helix</keyword>
<name>A0A0R0FXX7_SOYBN</name>
<evidence type="ECO:0000313" key="3">
    <source>
        <dbReference type="EnsemblPlants" id="KRH11098"/>
    </source>
</evidence>
<keyword evidence="1" id="KW-0812">Transmembrane</keyword>
<reference evidence="3" key="2">
    <citation type="submission" date="2018-02" db="UniProtKB">
        <authorList>
            <consortium name="EnsemblPlants"/>
        </authorList>
    </citation>
    <scope>IDENTIFICATION</scope>
    <source>
        <strain evidence="3">Williams 82</strain>
    </source>
</reference>
<feature type="transmembrane region" description="Helical" evidence="1">
    <location>
        <begin position="25"/>
        <end position="48"/>
    </location>
</feature>
<dbReference type="Proteomes" id="UP000008827">
    <property type="component" value="Chromosome 15"/>
</dbReference>
<evidence type="ECO:0000256" key="1">
    <source>
        <dbReference type="SAM" id="Phobius"/>
    </source>
</evidence>
<reference evidence="2" key="3">
    <citation type="submission" date="2018-07" db="EMBL/GenBank/DDBJ databases">
        <title>WGS assembly of Glycine max.</title>
        <authorList>
            <person name="Schmutz J."/>
            <person name="Cannon S."/>
            <person name="Schlueter J."/>
            <person name="Ma J."/>
            <person name="Mitros T."/>
            <person name="Nelson W."/>
            <person name="Hyten D."/>
            <person name="Song Q."/>
            <person name="Thelen J."/>
            <person name="Cheng J."/>
            <person name="Xu D."/>
            <person name="Hellsten U."/>
            <person name="May G."/>
            <person name="Yu Y."/>
            <person name="Sakurai T."/>
            <person name="Umezawa T."/>
            <person name="Bhattacharyya M."/>
            <person name="Sandhu D."/>
            <person name="Valliyodan B."/>
            <person name="Lindquist E."/>
            <person name="Peto M."/>
            <person name="Grant D."/>
            <person name="Shu S."/>
            <person name="Goodstein D."/>
            <person name="Barry K."/>
            <person name="Futrell-Griggs M."/>
            <person name="Abernathy B."/>
            <person name="Du J."/>
            <person name="Tian Z."/>
            <person name="Zhu L."/>
            <person name="Gill N."/>
            <person name="Joshi T."/>
            <person name="Libault M."/>
            <person name="Sethuraman A."/>
            <person name="Zhang X."/>
            <person name="Shinozaki K."/>
            <person name="Nguyen H."/>
            <person name="Wing R."/>
            <person name="Cregan P."/>
            <person name="Specht J."/>
            <person name="Grimwood J."/>
            <person name="Rokhsar D."/>
            <person name="Stacey G."/>
            <person name="Shoemaker R."/>
            <person name="Jackson S."/>
        </authorList>
    </citation>
    <scope>NUCLEOTIDE SEQUENCE</scope>
    <source>
        <tissue evidence="2">Callus</tissue>
    </source>
</reference>